<protein>
    <recommendedName>
        <fullName evidence="3">Aminoglycoside phosphotransferase domain-containing protein</fullName>
    </recommendedName>
</protein>
<gene>
    <name evidence="1" type="ORF">A2140_02235</name>
</gene>
<proteinExistence type="predicted"/>
<name>A0A1F6T244_9PROT</name>
<dbReference type="Gene3D" id="3.40.50.300">
    <property type="entry name" value="P-loop containing nucleotide triphosphate hydrolases"/>
    <property type="match status" value="1"/>
</dbReference>
<dbReference type="InterPro" id="IPR052732">
    <property type="entry name" value="Cell-binding_unc_protein"/>
</dbReference>
<accession>A0A1F6T244</accession>
<dbReference type="STRING" id="1817756.A2140_02235"/>
<dbReference type="AlphaFoldDB" id="A0A1F6T244"/>
<dbReference type="InterPro" id="IPR027417">
    <property type="entry name" value="P-loop_NTPase"/>
</dbReference>
<dbReference type="SUPFAM" id="SSF56112">
    <property type="entry name" value="Protein kinase-like (PK-like)"/>
    <property type="match status" value="1"/>
</dbReference>
<evidence type="ECO:0008006" key="3">
    <source>
        <dbReference type="Google" id="ProtNLM"/>
    </source>
</evidence>
<organism evidence="1 2">
    <name type="scientific">Candidatus Muproteobacteria bacterium RBG_16_62_13</name>
    <dbReference type="NCBI Taxonomy" id="1817756"/>
    <lineage>
        <taxon>Bacteria</taxon>
        <taxon>Pseudomonadati</taxon>
        <taxon>Pseudomonadota</taxon>
        <taxon>Candidatus Muproteobacteria</taxon>
    </lineage>
</organism>
<dbReference type="PANTHER" id="PTHR43883:SF1">
    <property type="entry name" value="GLUCONOKINASE"/>
    <property type="match status" value="1"/>
</dbReference>
<evidence type="ECO:0000313" key="2">
    <source>
        <dbReference type="Proteomes" id="UP000178379"/>
    </source>
</evidence>
<sequence>MTTLPPLIAALHDPHRYDHPVEHVALVETHISWVLLTGRYAYKIKKPVDLGFLDFSTLDKRHHFCVEELRLNRRLAPEIYLAVVPITGTLANPRLGGTGTPIEYAVQMREFPQEAQLDRVLARGALRFEHIEDLAARLAEFHRHATVADSDSSFGTPEHVWQPVHENFLQIGARISEAQRRPLERLERWSQTAFEQLKNDFAARKHAGFVRECHGDAHLANMVLIDNRVVPFDCLEFNDNLRWIDVMNEVAFTVMDLEVAGGASLPRDPRLGPIGDDRGQKIFARRFLNAYLEHSGDYDGLRLLRFYQVYRALVRAKVSVIRLSQPGLSRAEREQIESKYRGYADLAERYTRTSAPALIITHGLSGTGKSTVTQALVEHVDAIRVRSDVERKRLHGLTAGERSGSGLNAGIYTADASQRTYAHLAELARTILAAGHTAVIDATFLRRAQRDRLRTLAAERGVPFVILAIEASEETLRRRVAGRERAARDASEAGLAVLAQQRAGAEPLGADELAFALAIDGNHPPAGPELGELLLRRLAAAGAVL</sequence>
<dbReference type="InterPro" id="IPR011009">
    <property type="entry name" value="Kinase-like_dom_sf"/>
</dbReference>
<dbReference type="Pfam" id="PF13671">
    <property type="entry name" value="AAA_33"/>
    <property type="match status" value="1"/>
</dbReference>
<dbReference type="Gene3D" id="3.90.1200.10">
    <property type="match status" value="1"/>
</dbReference>
<dbReference type="SUPFAM" id="SSF52540">
    <property type="entry name" value="P-loop containing nucleoside triphosphate hydrolases"/>
    <property type="match status" value="1"/>
</dbReference>
<evidence type="ECO:0000313" key="1">
    <source>
        <dbReference type="EMBL" id="OGI39009.1"/>
    </source>
</evidence>
<dbReference type="PANTHER" id="PTHR43883">
    <property type="entry name" value="SLR0207 PROTEIN"/>
    <property type="match status" value="1"/>
</dbReference>
<reference evidence="1 2" key="1">
    <citation type="journal article" date="2016" name="Nat. Commun.">
        <title>Thousands of microbial genomes shed light on interconnected biogeochemical processes in an aquifer system.</title>
        <authorList>
            <person name="Anantharaman K."/>
            <person name="Brown C.T."/>
            <person name="Hug L.A."/>
            <person name="Sharon I."/>
            <person name="Castelle C.J."/>
            <person name="Probst A.J."/>
            <person name="Thomas B.C."/>
            <person name="Singh A."/>
            <person name="Wilkins M.J."/>
            <person name="Karaoz U."/>
            <person name="Brodie E.L."/>
            <person name="Williams K.H."/>
            <person name="Hubbard S.S."/>
            <person name="Banfield J.F."/>
        </authorList>
    </citation>
    <scope>NUCLEOTIDE SEQUENCE [LARGE SCALE GENOMIC DNA]</scope>
</reference>
<dbReference type="EMBL" id="MFSQ01000104">
    <property type="protein sequence ID" value="OGI39009.1"/>
    <property type="molecule type" value="Genomic_DNA"/>
</dbReference>
<dbReference type="Proteomes" id="UP000178379">
    <property type="component" value="Unassembled WGS sequence"/>
</dbReference>
<comment type="caution">
    <text evidence="1">The sequence shown here is derived from an EMBL/GenBank/DDBJ whole genome shotgun (WGS) entry which is preliminary data.</text>
</comment>